<evidence type="ECO:0000259" key="2">
    <source>
        <dbReference type="PROSITE" id="PS50003"/>
    </source>
</evidence>
<dbReference type="PANTHER" id="PTHR21538">
    <property type="entry name" value="ANILLIN/RHOTEKIN RTKN"/>
    <property type="match status" value="1"/>
</dbReference>
<dbReference type="InterPro" id="IPR051364">
    <property type="entry name" value="Cytokinesis/Rho-signaling"/>
</dbReference>
<feature type="compositionally biased region" description="Polar residues" evidence="1">
    <location>
        <begin position="113"/>
        <end position="122"/>
    </location>
</feature>
<dbReference type="GO" id="GO:0031106">
    <property type="term" value="P:septin ring organization"/>
    <property type="evidence" value="ECO:0007669"/>
    <property type="project" value="TreeGrafter"/>
</dbReference>
<organism evidence="3 4">
    <name type="scientific">Calicophoron daubneyi</name>
    <name type="common">Rumen fluke</name>
    <name type="synonym">Paramphistomum daubneyi</name>
    <dbReference type="NCBI Taxonomy" id="300641"/>
    <lineage>
        <taxon>Eukaryota</taxon>
        <taxon>Metazoa</taxon>
        <taxon>Spiralia</taxon>
        <taxon>Lophotrochozoa</taxon>
        <taxon>Platyhelminthes</taxon>
        <taxon>Trematoda</taxon>
        <taxon>Digenea</taxon>
        <taxon>Plagiorchiida</taxon>
        <taxon>Pronocephalata</taxon>
        <taxon>Paramphistomoidea</taxon>
        <taxon>Paramphistomidae</taxon>
        <taxon>Calicophoron</taxon>
    </lineage>
</organism>
<dbReference type="CDD" id="cd01263">
    <property type="entry name" value="PH_anillin"/>
    <property type="match status" value="1"/>
</dbReference>
<accession>A0AAV2TW14</accession>
<feature type="region of interest" description="Disordered" evidence="1">
    <location>
        <begin position="306"/>
        <end position="349"/>
    </location>
</feature>
<dbReference type="InterPro" id="IPR037840">
    <property type="entry name" value="PH_Anillin"/>
</dbReference>
<dbReference type="GO" id="GO:0000915">
    <property type="term" value="P:actomyosin contractile ring assembly"/>
    <property type="evidence" value="ECO:0007669"/>
    <property type="project" value="TreeGrafter"/>
</dbReference>
<evidence type="ECO:0000313" key="3">
    <source>
        <dbReference type="EMBL" id="CAL5141614.1"/>
    </source>
</evidence>
<proteinExistence type="predicted"/>
<dbReference type="GO" id="GO:0005826">
    <property type="term" value="C:actomyosin contractile ring"/>
    <property type="evidence" value="ECO:0007669"/>
    <property type="project" value="TreeGrafter"/>
</dbReference>
<dbReference type="PROSITE" id="PS50003">
    <property type="entry name" value="PH_DOMAIN"/>
    <property type="match status" value="1"/>
</dbReference>
<name>A0AAV2TW14_CALDB</name>
<evidence type="ECO:0000256" key="1">
    <source>
        <dbReference type="SAM" id="MobiDB-lite"/>
    </source>
</evidence>
<feature type="region of interest" description="Disordered" evidence="1">
    <location>
        <begin position="30"/>
        <end position="57"/>
    </location>
</feature>
<dbReference type="PANTHER" id="PTHR21538:SF23">
    <property type="entry name" value="ANILLIN"/>
    <property type="match status" value="1"/>
</dbReference>
<dbReference type="InterPro" id="IPR011993">
    <property type="entry name" value="PH-like_dom_sf"/>
</dbReference>
<dbReference type="Gene3D" id="2.30.29.30">
    <property type="entry name" value="Pleckstrin-homology domain (PH domain)/Phosphotyrosine-binding domain (PTB)"/>
    <property type="match status" value="1"/>
</dbReference>
<sequence length="966" mass="106472">MELESSLHVGHKCTVKDKLAELAEEVKSWEDDVRHSAKFNQSTLESPKTKSPAKNPCRESIASLNLLPVSAQKARWESLIAQNTEGSQRSQDVSKKRLGPNLNADAHKISPVKKQTSSSPVVRSSLKPGERERLERMAELEQLRRSRFMTPSVPATIQEDDLPNISLASHEADPEHTPESEDFALPPPPSPSPPPPSPPSPVEVSPSITPGESEQLDMENISPVISSDVSTRLTPPQGDKSSPSDLNVKGMRPSIDEGDEDSDSPCSVNSIELEGPTHSYYARPKFAARRVTNDVSPMLRQRSVSFEPPLGLAPGDTASEAPSESDLESNAASLDRYPMRKAAEDSTDEDIAESVESLPGVDIDNNATALADERRMNRIAELSTLLKAEQNIILQTNSALQRYVGKKPNNPSLKRTRDDNSIANASEYRGHINPLIWGPGSSAYLNANRMLVIACQRRQVLMEELSLLRRGSPVLVPPARGDPIRARLTFDAVRLSLKSSIKPGDPTSGSGFAVVDEDHLNTCSPQTRYHILAIVKCPGEGRLYHTEMVTLVPVSDLPVGTGRQVTYVDLPAKIEITPLRPDFVLNLEIYCMRIGPECPSHFHGCLSPQSSGLFSGAKNTETPNRTPKSRRPFAAFLTPSSALRKKAKTSSDSEEPSRSRIAGALTSCIPSSHGSLVCGCPLTNDSIIGRNKMTAFTLLSSVEIPYRDDMLLGRRCPDLNENRQKKGDDTLAQLNQMPYHLTRLPRSTPLSGHVGLLNAAVNLEARILTRGFMTVFEEIGGLGVWQRYWCQLRANHLEFWRNPEDEQQALKSSGCKSTPSACPLGRIDLRHVAAPRAVSAPRRICARANTIFMRSLLAVEPDRLSASLDSVSTDTSRSSSESNESLIFRASPDYRWLEQKHLLCADTPQERDSWIRWLNICLDSLKNWMPEHFARLSRYDTSLEFSQPVSSHLASVLLHGRTGDRT</sequence>
<feature type="compositionally biased region" description="Basic and acidic residues" evidence="1">
    <location>
        <begin position="170"/>
        <end position="179"/>
    </location>
</feature>
<feature type="compositionally biased region" description="Pro residues" evidence="1">
    <location>
        <begin position="185"/>
        <end position="201"/>
    </location>
</feature>
<gene>
    <name evidence="3" type="ORF">CDAUBV1_LOCUS16893</name>
</gene>
<feature type="domain" description="PH" evidence="2">
    <location>
        <begin position="766"/>
        <end position="923"/>
    </location>
</feature>
<comment type="caution">
    <text evidence="3">The sequence shown here is derived from an EMBL/GenBank/DDBJ whole genome shotgun (WGS) entry which is preliminary data.</text>
</comment>
<evidence type="ECO:0000313" key="4">
    <source>
        <dbReference type="Proteomes" id="UP001497525"/>
    </source>
</evidence>
<dbReference type="SMART" id="SM00233">
    <property type="entry name" value="PH"/>
    <property type="match status" value="1"/>
</dbReference>
<feature type="compositionally biased region" description="Polar residues" evidence="1">
    <location>
        <begin position="223"/>
        <end position="245"/>
    </location>
</feature>
<dbReference type="Proteomes" id="UP001497525">
    <property type="component" value="Unassembled WGS sequence"/>
</dbReference>
<protein>
    <recommendedName>
        <fullName evidence="2">PH domain-containing protein</fullName>
    </recommendedName>
</protein>
<feature type="compositionally biased region" description="Polar residues" evidence="1">
    <location>
        <begin position="80"/>
        <end position="91"/>
    </location>
</feature>
<feature type="compositionally biased region" description="Basic and acidic residues" evidence="1">
    <location>
        <begin position="128"/>
        <end position="144"/>
    </location>
</feature>
<feature type="region of interest" description="Disordered" evidence="1">
    <location>
        <begin position="80"/>
        <end position="283"/>
    </location>
</feature>
<dbReference type="AlphaFoldDB" id="A0AAV2TW14"/>
<dbReference type="EMBL" id="CAXLJL010000911">
    <property type="protein sequence ID" value="CAL5141614.1"/>
    <property type="molecule type" value="Genomic_DNA"/>
</dbReference>
<reference evidence="3" key="1">
    <citation type="submission" date="2024-06" db="EMBL/GenBank/DDBJ databases">
        <authorList>
            <person name="Liu X."/>
            <person name="Lenzi L."/>
            <person name="Haldenby T S."/>
            <person name="Uol C."/>
        </authorList>
    </citation>
    <scope>NUCLEOTIDE SEQUENCE</scope>
</reference>
<dbReference type="GO" id="GO:0000281">
    <property type="term" value="P:mitotic cytokinesis"/>
    <property type="evidence" value="ECO:0007669"/>
    <property type="project" value="TreeGrafter"/>
</dbReference>
<dbReference type="InterPro" id="IPR001849">
    <property type="entry name" value="PH_domain"/>
</dbReference>
<dbReference type="SUPFAM" id="SSF50729">
    <property type="entry name" value="PH domain-like"/>
    <property type="match status" value="1"/>
</dbReference>